<name>A0A4Z1PCZ7_9PEZI</name>
<keyword evidence="4" id="KW-1185">Reference proteome</keyword>
<comment type="caution">
    <text evidence="3">The sequence shown here is derived from an EMBL/GenBank/DDBJ whole genome shotgun (WGS) entry which is preliminary data.</text>
</comment>
<feature type="compositionally biased region" description="Low complexity" evidence="1">
    <location>
        <begin position="15"/>
        <end position="27"/>
    </location>
</feature>
<keyword evidence="3" id="KW-0808">Transferase</keyword>
<feature type="region of interest" description="Disordered" evidence="1">
    <location>
        <begin position="558"/>
        <end position="806"/>
    </location>
</feature>
<dbReference type="EMBL" id="SNSC02000002">
    <property type="protein sequence ID" value="TID26423.1"/>
    <property type="molecule type" value="Genomic_DNA"/>
</dbReference>
<protein>
    <submittedName>
        <fullName evidence="3">Dihydrolipoyllysine-residue acetyltransferase component of pyruvate dehydrogenase complex</fullName>
    </submittedName>
</protein>
<dbReference type="PROSITE" id="PS50003">
    <property type="entry name" value="PH_DOMAIN"/>
    <property type="match status" value="1"/>
</dbReference>
<feature type="region of interest" description="Disordered" evidence="1">
    <location>
        <begin position="1"/>
        <end position="27"/>
    </location>
</feature>
<feature type="domain" description="PH" evidence="2">
    <location>
        <begin position="312"/>
        <end position="340"/>
    </location>
</feature>
<feature type="compositionally biased region" description="Polar residues" evidence="1">
    <location>
        <begin position="475"/>
        <end position="485"/>
    </location>
</feature>
<feature type="region of interest" description="Disordered" evidence="1">
    <location>
        <begin position="344"/>
        <end position="517"/>
    </location>
</feature>
<feature type="compositionally biased region" description="Polar residues" evidence="1">
    <location>
        <begin position="111"/>
        <end position="136"/>
    </location>
</feature>
<feature type="compositionally biased region" description="Low complexity" evidence="1">
    <location>
        <begin position="388"/>
        <end position="410"/>
    </location>
</feature>
<dbReference type="SUPFAM" id="SSF50729">
    <property type="entry name" value="PH domain-like"/>
    <property type="match status" value="1"/>
</dbReference>
<dbReference type="Proteomes" id="UP000298493">
    <property type="component" value="Unassembled WGS sequence"/>
</dbReference>
<feature type="compositionally biased region" description="Pro residues" evidence="1">
    <location>
        <begin position="740"/>
        <end position="765"/>
    </location>
</feature>
<feature type="compositionally biased region" description="Low complexity" evidence="1">
    <location>
        <begin position="660"/>
        <end position="676"/>
    </location>
</feature>
<organism evidence="3 4">
    <name type="scientific">Venturia nashicola</name>
    <dbReference type="NCBI Taxonomy" id="86259"/>
    <lineage>
        <taxon>Eukaryota</taxon>
        <taxon>Fungi</taxon>
        <taxon>Dikarya</taxon>
        <taxon>Ascomycota</taxon>
        <taxon>Pezizomycotina</taxon>
        <taxon>Dothideomycetes</taxon>
        <taxon>Pleosporomycetidae</taxon>
        <taxon>Venturiales</taxon>
        <taxon>Venturiaceae</taxon>
        <taxon>Venturia</taxon>
    </lineage>
</organism>
<feature type="compositionally biased region" description="Polar residues" evidence="1">
    <location>
        <begin position="424"/>
        <end position="455"/>
    </location>
</feature>
<evidence type="ECO:0000256" key="1">
    <source>
        <dbReference type="SAM" id="MobiDB-lite"/>
    </source>
</evidence>
<dbReference type="AlphaFoldDB" id="A0A4Z1PCZ7"/>
<feature type="region of interest" description="Disordered" evidence="1">
    <location>
        <begin position="111"/>
        <end position="139"/>
    </location>
</feature>
<feature type="compositionally biased region" description="Basic and acidic residues" evidence="1">
    <location>
        <begin position="456"/>
        <end position="472"/>
    </location>
</feature>
<dbReference type="InterPro" id="IPR001849">
    <property type="entry name" value="PH_domain"/>
</dbReference>
<evidence type="ECO:0000313" key="4">
    <source>
        <dbReference type="Proteomes" id="UP000298493"/>
    </source>
</evidence>
<proteinExistence type="predicted"/>
<evidence type="ECO:0000259" key="2">
    <source>
        <dbReference type="PROSITE" id="PS50003"/>
    </source>
</evidence>
<sequence length="806" mass="87907">MPANDQAARPRRSNRNFSSLRSTFSRSIQPISELDQKPEVIAAYVDTKPLPVLPDASISPPDRRQNRMSLFDMFSKPKVERARGYGNEAGLEPLQERPETPAPSLFYVKSQRSQPTTLQPIAQSRPVSRMTASAESQRPAEIKPPRIMDDWDPSPLFQAYPQSVKHGTLLGTNLSVDAIRGQQLRRQNVGLFGSTTSLPFVREALEDELAREQSWQSMGVIPGPSDGPELVSKVFVLVTSGRLVQYAGDGNYDRMPEKVLQLGDKSAAFACDLIPGKHFVIQVVQSVSDGITTINKSRSLLSRLRMPSAATRKTTNSFLLIFSTPEQMDSWLKAIRKVINQVSGKDGEGATEGKHSRKNTAEKVDEIPTHRFQAQKASLEGRQGLTRSSSPHSQAPSSLHPSSVLPLVLSNAGSTHSTADDSPRSSASDTDGNSSLPQRGTSTKASSIATTPVSTERTRVYEPREGSRHRDSLMSIRTSHTSATDTIAIPNSRNSSPPPSPQVESFAIKSSSSPHPHPIRTSYIQPLANTSSYRRSMQATPVESSERVVRTQRHSPIDIHGRSWPVPPIKASNTLDNPRSRSSVMYPRVVPDRQQSFEYESRVTAQRPESTVGQLPKINSRSMSRIDQPRRQLFRPVPIRPSQPGSNVQGRAPETYVQRSSSSPALSASSTVVPASRPRAPSYLPTSQASPHALSPSPPQAKRLQRPTSLRIRSDPAPFLSQSRNRQPSITRSSSVSPAPLHPPPVTAPLSPPLTDAPPIPPMNPARPNLSSHTTPMPPPPPPPRLPPPAPPPSCPLPAPPPQPVS</sequence>
<reference evidence="3 4" key="1">
    <citation type="submission" date="2019-04" db="EMBL/GenBank/DDBJ databases">
        <title>High contiguity whole genome sequence and gene annotation resource for two Venturia nashicola isolates.</title>
        <authorList>
            <person name="Prokchorchik M."/>
            <person name="Won K."/>
            <person name="Lee Y."/>
            <person name="Choi E.D."/>
            <person name="Segonzac C."/>
            <person name="Sohn K.H."/>
        </authorList>
    </citation>
    <scope>NUCLEOTIDE SEQUENCE [LARGE SCALE GENOMIC DNA]</scope>
    <source>
        <strain evidence="3 4">PRI2</strain>
    </source>
</reference>
<feature type="compositionally biased region" description="Polar residues" evidence="1">
    <location>
        <begin position="720"/>
        <end position="732"/>
    </location>
</feature>
<feature type="compositionally biased region" description="Polar residues" evidence="1">
    <location>
        <begin position="593"/>
        <end position="625"/>
    </location>
</feature>
<gene>
    <name evidence="3" type="ORF">E6O75_ATG00916</name>
</gene>
<feature type="compositionally biased region" description="Basic and acidic residues" evidence="1">
    <location>
        <begin position="345"/>
        <end position="369"/>
    </location>
</feature>
<feature type="compositionally biased region" description="Polar residues" evidence="1">
    <location>
        <begin position="571"/>
        <end position="583"/>
    </location>
</feature>
<feature type="compositionally biased region" description="Pro residues" evidence="1">
    <location>
        <begin position="776"/>
        <end position="806"/>
    </location>
</feature>
<dbReference type="STRING" id="86259.A0A4Z1PCZ7"/>
<dbReference type="GO" id="GO:0016740">
    <property type="term" value="F:transferase activity"/>
    <property type="evidence" value="ECO:0007669"/>
    <property type="project" value="UniProtKB-KW"/>
</dbReference>
<keyword evidence="3" id="KW-0670">Pyruvate</keyword>
<evidence type="ECO:0000313" key="3">
    <source>
        <dbReference type="EMBL" id="TID26423.1"/>
    </source>
</evidence>
<accession>A0A4Z1PCZ7</accession>